<dbReference type="PANTHER" id="PTHR43701">
    <property type="entry name" value="MEMBRANE TRANSPORTER PROTEIN MJ0441-RELATED"/>
    <property type="match status" value="1"/>
</dbReference>
<dbReference type="GO" id="GO:0005886">
    <property type="term" value="C:plasma membrane"/>
    <property type="evidence" value="ECO:0007669"/>
    <property type="project" value="UniProtKB-SubCell"/>
</dbReference>
<dbReference type="RefSeq" id="WP_088817746.1">
    <property type="nucleotide sequence ID" value="NZ_FYEZ01000001.1"/>
</dbReference>
<evidence type="ECO:0000256" key="5">
    <source>
        <dbReference type="ARBA" id="ARBA00023136"/>
    </source>
</evidence>
<keyword evidence="8" id="KW-1185">Reference proteome</keyword>
<dbReference type="OrthoDB" id="528320at2"/>
<dbReference type="Pfam" id="PF01925">
    <property type="entry name" value="TauE"/>
    <property type="match status" value="1"/>
</dbReference>
<gene>
    <name evidence="7" type="ORF">SAMN05445756_0809</name>
</gene>
<evidence type="ECO:0000256" key="6">
    <source>
        <dbReference type="RuleBase" id="RU363041"/>
    </source>
</evidence>
<evidence type="ECO:0000313" key="8">
    <source>
        <dbReference type="Proteomes" id="UP000198122"/>
    </source>
</evidence>
<dbReference type="Proteomes" id="UP000198122">
    <property type="component" value="Unassembled WGS sequence"/>
</dbReference>
<dbReference type="EMBL" id="FYEZ01000001">
    <property type="protein sequence ID" value="SNC62977.1"/>
    <property type="molecule type" value="Genomic_DNA"/>
</dbReference>
<comment type="subcellular location">
    <subcellularLocation>
        <location evidence="6">Cell membrane</location>
        <topology evidence="6">Multi-pass membrane protein</topology>
    </subcellularLocation>
    <subcellularLocation>
        <location evidence="1">Membrane</location>
        <topology evidence="1">Multi-pass membrane protein</topology>
    </subcellularLocation>
</comment>
<dbReference type="PANTHER" id="PTHR43701:SF2">
    <property type="entry name" value="MEMBRANE TRANSPORTER PROTEIN YJNA-RELATED"/>
    <property type="match status" value="1"/>
</dbReference>
<name>A0A212TA96_9MICO</name>
<feature type="transmembrane region" description="Helical" evidence="6">
    <location>
        <begin position="31"/>
        <end position="56"/>
    </location>
</feature>
<dbReference type="AlphaFoldDB" id="A0A212TA96"/>
<organism evidence="7 8">
    <name type="scientific">Kytococcus aerolatus</name>
    <dbReference type="NCBI Taxonomy" id="592308"/>
    <lineage>
        <taxon>Bacteria</taxon>
        <taxon>Bacillati</taxon>
        <taxon>Actinomycetota</taxon>
        <taxon>Actinomycetes</taxon>
        <taxon>Micrococcales</taxon>
        <taxon>Kytococcaceae</taxon>
        <taxon>Kytococcus</taxon>
    </lineage>
</organism>
<keyword evidence="3 6" id="KW-0812">Transmembrane</keyword>
<feature type="transmembrane region" description="Helical" evidence="6">
    <location>
        <begin position="219"/>
        <end position="236"/>
    </location>
</feature>
<feature type="transmembrane region" description="Helical" evidence="6">
    <location>
        <begin position="191"/>
        <end position="212"/>
    </location>
</feature>
<evidence type="ECO:0000256" key="1">
    <source>
        <dbReference type="ARBA" id="ARBA00004141"/>
    </source>
</evidence>
<dbReference type="InterPro" id="IPR051598">
    <property type="entry name" value="TSUP/Inactive_protease-like"/>
</dbReference>
<comment type="similarity">
    <text evidence="2 6">Belongs to the 4-toluene sulfonate uptake permease (TSUP) (TC 2.A.102) family.</text>
</comment>
<feature type="transmembrane region" description="Helical" evidence="6">
    <location>
        <begin position="97"/>
        <end position="115"/>
    </location>
</feature>
<dbReference type="InterPro" id="IPR002781">
    <property type="entry name" value="TM_pro_TauE-like"/>
</dbReference>
<accession>A0A212TA96</accession>
<evidence type="ECO:0000256" key="4">
    <source>
        <dbReference type="ARBA" id="ARBA00022989"/>
    </source>
</evidence>
<evidence type="ECO:0000256" key="2">
    <source>
        <dbReference type="ARBA" id="ARBA00009142"/>
    </source>
</evidence>
<evidence type="ECO:0000256" key="3">
    <source>
        <dbReference type="ARBA" id="ARBA00022692"/>
    </source>
</evidence>
<feature type="transmembrane region" description="Helical" evidence="6">
    <location>
        <begin position="248"/>
        <end position="269"/>
    </location>
</feature>
<reference evidence="7 8" key="1">
    <citation type="submission" date="2017-06" db="EMBL/GenBank/DDBJ databases">
        <authorList>
            <person name="Kim H.J."/>
            <person name="Triplett B.A."/>
        </authorList>
    </citation>
    <scope>NUCLEOTIDE SEQUENCE [LARGE SCALE GENOMIC DNA]</scope>
    <source>
        <strain evidence="7 8">DSM 22179</strain>
    </source>
</reference>
<sequence>MTLLVPLVVGVLVGLLMGSLGGGGAIIAIPALVYLLGQSPAAATAASLVIVGMTSLSGITQHGRAGRVAWGEGSVFGLLGVVGSAVGSLASHRVPEVVLMTSFAGLLLVVALVMWRRARAGGRRGEPGDAVTSRTPLVSFRPLRVHLDQLPLVLALATAVGLLTGFFGVGGGFAVVPALTLALGLPMQRAVGTSLLVILISALSALAVRALSGGLDLDWQIVLPFALTAMAASFLGGRIGQAVPAHRLQAAFAVLLVAVAVVTLGELALA</sequence>
<proteinExistence type="inferred from homology"/>
<protein>
    <recommendedName>
        <fullName evidence="6">Probable membrane transporter protein</fullName>
    </recommendedName>
</protein>
<evidence type="ECO:0000313" key="7">
    <source>
        <dbReference type="EMBL" id="SNC62977.1"/>
    </source>
</evidence>
<keyword evidence="4 6" id="KW-1133">Transmembrane helix</keyword>
<feature type="transmembrane region" description="Helical" evidence="6">
    <location>
        <begin position="150"/>
        <end position="179"/>
    </location>
</feature>
<keyword evidence="6" id="KW-1003">Cell membrane</keyword>
<keyword evidence="5 6" id="KW-0472">Membrane</keyword>
<feature type="transmembrane region" description="Helical" evidence="6">
    <location>
        <begin position="68"/>
        <end position="91"/>
    </location>
</feature>